<dbReference type="GO" id="GO:0007155">
    <property type="term" value="P:cell adhesion"/>
    <property type="evidence" value="ECO:0007669"/>
    <property type="project" value="InterPro"/>
</dbReference>
<evidence type="ECO:0000256" key="7">
    <source>
        <dbReference type="SAM" id="Phobius"/>
    </source>
</evidence>
<comment type="subcellular location">
    <subcellularLocation>
        <location evidence="1">Secreted</location>
        <location evidence="1">Cell wall</location>
        <topology evidence="1">Peptidoglycan-anchor</topology>
    </subcellularLocation>
</comment>
<accession>K2QB17</accession>
<dbReference type="InterPro" id="IPR008456">
    <property type="entry name" value="Collagen-bd_dom"/>
</dbReference>
<evidence type="ECO:0000256" key="4">
    <source>
        <dbReference type="ARBA" id="ARBA00022729"/>
    </source>
</evidence>
<dbReference type="PATRIC" id="fig|1231377.3.peg.1899"/>
<evidence type="ECO:0000256" key="5">
    <source>
        <dbReference type="ARBA" id="ARBA00023088"/>
    </source>
</evidence>
<evidence type="ECO:0000259" key="9">
    <source>
        <dbReference type="PROSITE" id="PS50847"/>
    </source>
</evidence>
<keyword evidence="3" id="KW-0964">Secreted</keyword>
<reference evidence="10 11" key="1">
    <citation type="journal article" date="2012" name="J. Bacteriol.">
        <title>Genome Sequence of the Bacteriocin-Producing Strain Lactococcus garvieae DCC43.</title>
        <authorList>
            <person name="Gabrielsen C."/>
            <person name="Brede D.A."/>
            <person name="Hernandez P.E."/>
            <person name="Nes I.F."/>
            <person name="Diep D.B."/>
        </authorList>
    </citation>
    <scope>NUCLEOTIDE SEQUENCE [LARGE SCALE GENOMIC DNA]</scope>
    <source>
        <strain evidence="10 11">DCC43</strain>
    </source>
</reference>
<dbReference type="InterPro" id="IPR043631">
    <property type="entry name" value="QPE_rpt"/>
</dbReference>
<feature type="region of interest" description="Disordered" evidence="6">
    <location>
        <begin position="348"/>
        <end position="369"/>
    </location>
</feature>
<dbReference type="InterPro" id="IPR008966">
    <property type="entry name" value="Adhesion_dom_sf"/>
</dbReference>
<dbReference type="GO" id="GO:0005518">
    <property type="term" value="F:collagen binding"/>
    <property type="evidence" value="ECO:0007669"/>
    <property type="project" value="InterPro"/>
</dbReference>
<dbReference type="RefSeq" id="WP_003136523.1">
    <property type="nucleotide sequence ID" value="NZ_AMQS01000034.1"/>
</dbReference>
<dbReference type="NCBIfam" id="TIGR01167">
    <property type="entry name" value="LPXTG_anchor"/>
    <property type="match status" value="1"/>
</dbReference>
<keyword evidence="4 8" id="KW-0732">Signal</keyword>
<feature type="domain" description="Gram-positive cocci surface proteins LPxTG" evidence="9">
    <location>
        <begin position="556"/>
        <end position="590"/>
    </location>
</feature>
<organism evidence="10 11">
    <name type="scientific">Lactococcus garvieae DCC43</name>
    <dbReference type="NCBI Taxonomy" id="1231377"/>
    <lineage>
        <taxon>Bacteria</taxon>
        <taxon>Bacillati</taxon>
        <taxon>Bacillota</taxon>
        <taxon>Bacilli</taxon>
        <taxon>Lactobacillales</taxon>
        <taxon>Streptococcaceae</taxon>
        <taxon>Lactococcus</taxon>
    </lineage>
</organism>
<dbReference type="InterPro" id="IPR019931">
    <property type="entry name" value="LPXTG_anchor"/>
</dbReference>
<proteinExistence type="predicted"/>
<gene>
    <name evidence="10" type="ORF">C426_1916</name>
</gene>
<keyword evidence="10" id="KW-0176">Collagen</keyword>
<evidence type="ECO:0000256" key="1">
    <source>
        <dbReference type="ARBA" id="ARBA00004168"/>
    </source>
</evidence>
<keyword evidence="7" id="KW-0472">Membrane</keyword>
<dbReference type="Proteomes" id="UP000006787">
    <property type="component" value="Unassembled WGS sequence"/>
</dbReference>
<keyword evidence="5" id="KW-0572">Peptidoglycan-anchor</keyword>
<dbReference type="Pfam" id="PF17961">
    <property type="entry name" value="Big_8"/>
    <property type="match status" value="1"/>
</dbReference>
<dbReference type="Pfam" id="PF00746">
    <property type="entry name" value="Gram_pos_anchor"/>
    <property type="match status" value="1"/>
</dbReference>
<dbReference type="PROSITE" id="PS50847">
    <property type="entry name" value="GRAM_POS_ANCHORING"/>
    <property type="match status" value="1"/>
</dbReference>
<dbReference type="InterPro" id="IPR041171">
    <property type="entry name" value="SDR_Ig"/>
</dbReference>
<feature type="signal peptide" evidence="8">
    <location>
        <begin position="1"/>
        <end position="27"/>
    </location>
</feature>
<evidence type="ECO:0000256" key="3">
    <source>
        <dbReference type="ARBA" id="ARBA00022525"/>
    </source>
</evidence>
<keyword evidence="7" id="KW-0812">Transmembrane</keyword>
<protein>
    <submittedName>
        <fullName evidence="10">Collagen adhesin protein</fullName>
    </submittedName>
</protein>
<evidence type="ECO:0000256" key="8">
    <source>
        <dbReference type="SAM" id="SignalP"/>
    </source>
</evidence>
<dbReference type="Pfam" id="PF05737">
    <property type="entry name" value="Collagen_bind"/>
    <property type="match status" value="1"/>
</dbReference>
<dbReference type="Gene3D" id="2.60.40.1280">
    <property type="match status" value="1"/>
</dbReference>
<dbReference type="Gene3D" id="2.60.40.740">
    <property type="match status" value="1"/>
</dbReference>
<feature type="compositionally biased region" description="Low complexity" evidence="6">
    <location>
        <begin position="348"/>
        <end position="362"/>
    </location>
</feature>
<evidence type="ECO:0000256" key="2">
    <source>
        <dbReference type="ARBA" id="ARBA00022512"/>
    </source>
</evidence>
<comment type="caution">
    <text evidence="10">The sequence shown here is derived from an EMBL/GenBank/DDBJ whole genome shotgun (WGS) entry which is preliminary data.</text>
</comment>
<sequence>MKRTIQILLIFFTAFLGVLLCPTTASAAELSNTNFIDSIHFSDTNLVQGQTTSLRVEFSSKDDIKVKAGDTITFSLPDELQGMTETDGSPRAVALGELGQALIYKDRVIATFNEKVNDPERVKGHFNFGIEATRTKNPNKTTITTNLNTTAIAQEITIQGDTGENEQPGVLPFFWKSGDILGEKNTVRWFINANMNKEDLSGDIVLTDTHGAGQQLDTTSFNVIIDNSLGRFQLTGDEFVAQGYGSIEVHTDDSFVITINREHARLASFSFMYSTNITDNTIKSFTNTCDISYQPYGENAIQDQGSFDVVNLFADGDANGEKGIKEANEETLIDESEKLEEIDPIVPENITPTDTEDNTNNTAESHQIETNISPSEETITDESEMLEEIDPIIPENITPTDTEDNTNNIAESHQIETNIDTSEETITDESEMLEEIDPIIPENITPTDTEDNTNNIAESHQIETNIDTSEETITDESEKLEEIDPIVTEKITPTDIEDNANNAVKINPVDINEVSNEKNPAKQKHTSLQTSTTVEIQNLSTGVPSQSVTVQQGKALPKTGDTKNYLLNILGLLLLSITSASFFLRRKNKI</sequence>
<feature type="transmembrane region" description="Helical" evidence="7">
    <location>
        <begin position="565"/>
        <end position="584"/>
    </location>
</feature>
<dbReference type="Pfam" id="PF18874">
    <property type="entry name" value="QPE"/>
    <property type="match status" value="3"/>
</dbReference>
<dbReference type="InterPro" id="IPR011252">
    <property type="entry name" value="Fibrogen-bd_dom1"/>
</dbReference>
<name>K2QB17_9LACT</name>
<evidence type="ECO:0000313" key="10">
    <source>
        <dbReference type="EMBL" id="EKF50687.1"/>
    </source>
</evidence>
<keyword evidence="2" id="KW-0134">Cell wall</keyword>
<dbReference type="SUPFAM" id="SSF49401">
    <property type="entry name" value="Bacterial adhesins"/>
    <property type="match status" value="2"/>
</dbReference>
<evidence type="ECO:0000256" key="6">
    <source>
        <dbReference type="SAM" id="MobiDB-lite"/>
    </source>
</evidence>
<dbReference type="EMBL" id="AMQS01000034">
    <property type="protein sequence ID" value="EKF50687.1"/>
    <property type="molecule type" value="Genomic_DNA"/>
</dbReference>
<dbReference type="eggNOG" id="COG4932">
    <property type="taxonomic scope" value="Bacteria"/>
</dbReference>
<dbReference type="AlphaFoldDB" id="K2QB17"/>
<evidence type="ECO:0000313" key="11">
    <source>
        <dbReference type="Proteomes" id="UP000006787"/>
    </source>
</evidence>
<keyword evidence="7" id="KW-1133">Transmembrane helix</keyword>
<feature type="chain" id="PRO_5003863358" evidence="8">
    <location>
        <begin position="28"/>
        <end position="590"/>
    </location>
</feature>